<dbReference type="EMBL" id="HBFQ01003791">
    <property type="protein sequence ID" value="CAD8828294.1"/>
    <property type="molecule type" value="Transcribed_RNA"/>
</dbReference>
<dbReference type="SUPFAM" id="SSF56219">
    <property type="entry name" value="DNase I-like"/>
    <property type="match status" value="1"/>
</dbReference>
<reference evidence="1" key="1">
    <citation type="submission" date="2021-01" db="EMBL/GenBank/DDBJ databases">
        <authorList>
            <person name="Corre E."/>
            <person name="Pelletier E."/>
            <person name="Niang G."/>
            <person name="Scheremetjew M."/>
            <person name="Finn R."/>
            <person name="Kale V."/>
            <person name="Holt S."/>
            <person name="Cochrane G."/>
            <person name="Meng A."/>
            <person name="Brown T."/>
            <person name="Cohen L."/>
        </authorList>
    </citation>
    <scope>NUCLEOTIDE SEQUENCE</scope>
</reference>
<gene>
    <name evidence="1" type="ORF">NSCI0253_LOCUS2640</name>
</gene>
<dbReference type="AlphaFoldDB" id="A0A7S0ZPI6"/>
<protein>
    <recommendedName>
        <fullName evidence="2">Endonuclease/exonuclease/phosphatase domain-containing protein</fullName>
    </recommendedName>
</protein>
<sequence>MPKRTVLCRPAPGEVGCERELAKANQRTSGEDEPLRVFVLNCYLLPTAFTFNPIFWGCVRQNERAEAVANTVKDFDVACLQEVWGGGNHKFGDVQPSHAMRLTAIRSCGPLNPLVNFTRGWLYGHGGLLECWRRKDLKCFLAKKANFSKSVPLARQGASGVCLEARCWREGWLIIVFNCHFSILGGEKARLSNLRELVSFMQDFLNSVFQRRAVAGEDLERASRRCLVLLCGDFNVAAGSRIYKEHLLRLGGFGVARDAFPAQAGPTVVKHDRFKKRGNSFAYWNTTGKVDHIFSVEEIDFPGSRGRWTFAAVDFLSANVETRPYGKEVSDHYGLSVCILPKELNVRGPLAVAGAHPLPPCDEKVWSPFSSKEDVCLLNDEASSPISTTISHCVAELSPVLGSFAGSVSSFPGLLSPPVSLSNFNPAPPHSLPGTLPDVLLDPVCCSQHGSFLA</sequence>
<dbReference type="InterPro" id="IPR036691">
    <property type="entry name" value="Endo/exonu/phosph_ase_sf"/>
</dbReference>
<name>A0A7S0ZPI6_NOCSC</name>
<accession>A0A7S0ZPI6</accession>
<evidence type="ECO:0008006" key="2">
    <source>
        <dbReference type="Google" id="ProtNLM"/>
    </source>
</evidence>
<organism evidence="1">
    <name type="scientific">Noctiluca scintillans</name>
    <name type="common">Sea sparkle</name>
    <name type="synonym">Red tide dinoflagellate</name>
    <dbReference type="NCBI Taxonomy" id="2966"/>
    <lineage>
        <taxon>Eukaryota</taxon>
        <taxon>Sar</taxon>
        <taxon>Alveolata</taxon>
        <taxon>Dinophyceae</taxon>
        <taxon>Noctilucales</taxon>
        <taxon>Noctilucaceae</taxon>
        <taxon>Noctiluca</taxon>
    </lineage>
</organism>
<evidence type="ECO:0000313" key="1">
    <source>
        <dbReference type="EMBL" id="CAD8828294.1"/>
    </source>
</evidence>
<proteinExistence type="predicted"/>
<dbReference type="GO" id="GO:0003824">
    <property type="term" value="F:catalytic activity"/>
    <property type="evidence" value="ECO:0007669"/>
    <property type="project" value="InterPro"/>
</dbReference>
<dbReference type="Gene3D" id="3.60.10.10">
    <property type="entry name" value="Endonuclease/exonuclease/phosphatase"/>
    <property type="match status" value="1"/>
</dbReference>